<dbReference type="Proteomes" id="UP000244915">
    <property type="component" value="Chromosome 1"/>
</dbReference>
<evidence type="ECO:0000313" key="2">
    <source>
        <dbReference type="EMBL" id="AWI82886.1"/>
    </source>
</evidence>
<dbReference type="PANTHER" id="PTHR33164">
    <property type="entry name" value="TRANSCRIPTIONAL REGULATOR, MARR FAMILY"/>
    <property type="match status" value="1"/>
</dbReference>
<accession>A0A2U8HCX4</accession>
<dbReference type="InterPro" id="IPR039422">
    <property type="entry name" value="MarR/SlyA-like"/>
</dbReference>
<dbReference type="PANTHER" id="PTHR33164:SF43">
    <property type="entry name" value="HTH-TYPE TRANSCRIPTIONAL REPRESSOR YETL"/>
    <property type="match status" value="1"/>
</dbReference>
<dbReference type="PROSITE" id="PS50995">
    <property type="entry name" value="HTH_MARR_2"/>
    <property type="match status" value="1"/>
</dbReference>
<dbReference type="GO" id="GO:0006950">
    <property type="term" value="P:response to stress"/>
    <property type="evidence" value="ECO:0007669"/>
    <property type="project" value="TreeGrafter"/>
</dbReference>
<dbReference type="InterPro" id="IPR036390">
    <property type="entry name" value="WH_DNA-bd_sf"/>
</dbReference>
<dbReference type="EMBL" id="CP022189">
    <property type="protein sequence ID" value="AWI82886.1"/>
    <property type="molecule type" value="Genomic_DNA"/>
</dbReference>
<dbReference type="AlphaFoldDB" id="A0A2U8HCX4"/>
<name>A0A2U8HCX4_9RHOB</name>
<dbReference type="SMART" id="SM00347">
    <property type="entry name" value="HTH_MARR"/>
    <property type="match status" value="1"/>
</dbReference>
<dbReference type="RefSeq" id="WP_108964776.1">
    <property type="nucleotide sequence ID" value="NZ_CP022189.1"/>
</dbReference>
<proteinExistence type="predicted"/>
<reference evidence="2 3" key="1">
    <citation type="submission" date="2017-06" db="EMBL/GenBank/DDBJ databases">
        <title>Yangia sp. YSBP01 complete genome sequence.</title>
        <authorList>
            <person name="Woo J.-H."/>
            <person name="Kim H.-S."/>
        </authorList>
    </citation>
    <scope>NUCLEOTIDE SEQUENCE [LARGE SCALE GENOMIC DNA]</scope>
    <source>
        <strain evidence="2 3">YSBP01</strain>
    </source>
</reference>
<organism evidence="2 3">
    <name type="scientific">Alloyangia pacifica</name>
    <dbReference type="NCBI Taxonomy" id="311180"/>
    <lineage>
        <taxon>Bacteria</taxon>
        <taxon>Pseudomonadati</taxon>
        <taxon>Pseudomonadota</taxon>
        <taxon>Alphaproteobacteria</taxon>
        <taxon>Rhodobacterales</taxon>
        <taxon>Roseobacteraceae</taxon>
        <taxon>Alloyangia</taxon>
    </lineage>
</organism>
<evidence type="ECO:0000259" key="1">
    <source>
        <dbReference type="PROSITE" id="PS50995"/>
    </source>
</evidence>
<dbReference type="GO" id="GO:0003700">
    <property type="term" value="F:DNA-binding transcription factor activity"/>
    <property type="evidence" value="ECO:0007669"/>
    <property type="project" value="InterPro"/>
</dbReference>
<evidence type="ECO:0000313" key="3">
    <source>
        <dbReference type="Proteomes" id="UP000244915"/>
    </source>
</evidence>
<feature type="domain" description="HTH marR-type" evidence="1">
    <location>
        <begin position="20"/>
        <end position="153"/>
    </location>
</feature>
<gene>
    <name evidence="2" type="ORF">CEW88_03920</name>
</gene>
<dbReference type="Pfam" id="PF12802">
    <property type="entry name" value="MarR_2"/>
    <property type="match status" value="1"/>
</dbReference>
<sequence length="169" mass="19290">MTNASKRDAARIAQRRAREDHNVFSRLPAIYAASRSQGQQFLQRGGGLSIVEWRTLWDLHEVGPMTIRDLAATQRADHSLLSRALPEMRRKGYVTMRRDEGDGRQTIVEIAPPGRAAYARAAPVMARRRAALREVFSEEEIRIFVGYLDRLETFLRRPVDDVLTEESAK</sequence>
<dbReference type="InterPro" id="IPR000835">
    <property type="entry name" value="HTH_MarR-typ"/>
</dbReference>
<dbReference type="KEGG" id="ypac:CEW88_03920"/>
<protein>
    <recommendedName>
        <fullName evidence="1">HTH marR-type domain-containing protein</fullName>
    </recommendedName>
</protein>
<dbReference type="Gene3D" id="1.10.10.10">
    <property type="entry name" value="Winged helix-like DNA-binding domain superfamily/Winged helix DNA-binding domain"/>
    <property type="match status" value="1"/>
</dbReference>
<dbReference type="InterPro" id="IPR036388">
    <property type="entry name" value="WH-like_DNA-bd_sf"/>
</dbReference>
<dbReference type="OrthoDB" id="8906692at2"/>
<dbReference type="SUPFAM" id="SSF46785">
    <property type="entry name" value="Winged helix' DNA-binding domain"/>
    <property type="match status" value="1"/>
</dbReference>